<keyword evidence="2" id="KW-0812">Transmembrane</keyword>
<keyword evidence="2" id="KW-1133">Transmembrane helix</keyword>
<keyword evidence="4" id="KW-1185">Reference proteome</keyword>
<dbReference type="Proteomes" id="UP000799302">
    <property type="component" value="Unassembled WGS sequence"/>
</dbReference>
<accession>A0A6A6U6E6</accession>
<evidence type="ECO:0000313" key="3">
    <source>
        <dbReference type="EMBL" id="KAF2667829.1"/>
    </source>
</evidence>
<protein>
    <submittedName>
        <fullName evidence="3">Uncharacterized protein</fullName>
    </submittedName>
</protein>
<gene>
    <name evidence="3" type="ORF">BT63DRAFT_457130</name>
</gene>
<dbReference type="EMBL" id="MU004237">
    <property type="protein sequence ID" value="KAF2667829.1"/>
    <property type="molecule type" value="Genomic_DNA"/>
</dbReference>
<feature type="compositionally biased region" description="Low complexity" evidence="1">
    <location>
        <begin position="302"/>
        <end position="319"/>
    </location>
</feature>
<proteinExistence type="predicted"/>
<evidence type="ECO:0000256" key="1">
    <source>
        <dbReference type="SAM" id="MobiDB-lite"/>
    </source>
</evidence>
<organism evidence="3 4">
    <name type="scientific">Microthyrium microscopicum</name>
    <dbReference type="NCBI Taxonomy" id="703497"/>
    <lineage>
        <taxon>Eukaryota</taxon>
        <taxon>Fungi</taxon>
        <taxon>Dikarya</taxon>
        <taxon>Ascomycota</taxon>
        <taxon>Pezizomycotina</taxon>
        <taxon>Dothideomycetes</taxon>
        <taxon>Dothideomycetes incertae sedis</taxon>
        <taxon>Microthyriales</taxon>
        <taxon>Microthyriaceae</taxon>
        <taxon>Microthyrium</taxon>
    </lineage>
</organism>
<keyword evidence="2" id="KW-0472">Membrane</keyword>
<reference evidence="3" key="1">
    <citation type="journal article" date="2020" name="Stud. Mycol.">
        <title>101 Dothideomycetes genomes: a test case for predicting lifestyles and emergence of pathogens.</title>
        <authorList>
            <person name="Haridas S."/>
            <person name="Albert R."/>
            <person name="Binder M."/>
            <person name="Bloem J."/>
            <person name="Labutti K."/>
            <person name="Salamov A."/>
            <person name="Andreopoulos B."/>
            <person name="Baker S."/>
            <person name="Barry K."/>
            <person name="Bills G."/>
            <person name="Bluhm B."/>
            <person name="Cannon C."/>
            <person name="Castanera R."/>
            <person name="Culley D."/>
            <person name="Daum C."/>
            <person name="Ezra D."/>
            <person name="Gonzalez J."/>
            <person name="Henrissat B."/>
            <person name="Kuo A."/>
            <person name="Liang C."/>
            <person name="Lipzen A."/>
            <person name="Lutzoni F."/>
            <person name="Magnuson J."/>
            <person name="Mondo S."/>
            <person name="Nolan M."/>
            <person name="Ohm R."/>
            <person name="Pangilinan J."/>
            <person name="Park H.-J."/>
            <person name="Ramirez L."/>
            <person name="Alfaro M."/>
            <person name="Sun H."/>
            <person name="Tritt A."/>
            <person name="Yoshinaga Y."/>
            <person name="Zwiers L.-H."/>
            <person name="Turgeon B."/>
            <person name="Goodwin S."/>
            <person name="Spatafora J."/>
            <person name="Crous P."/>
            <person name="Grigoriev I."/>
        </authorList>
    </citation>
    <scope>NUCLEOTIDE SEQUENCE</scope>
    <source>
        <strain evidence="3">CBS 115976</strain>
    </source>
</reference>
<sequence>MSSSPTTMATVTVAVATGLDPSATSASNGTTNNTNSLSPKANQTSYIVAFSIAGFFGLVFLIIILNFLIRQCISCCGGRKPPKVVMVPKGISPMSTPPSTTATTREPVQYQEKHGHYQQQMPSYNEKPQHQQQVMSQYQKQQQLQQQTILQYQPQQLRQPKLPQFNETQQMPQLHREVRQASQPIQPQMPQYHNAAPDRKSTVSNYPLKSTIPAYQSEPTRPQLTPIQPPLPTGPAPKLISAKEARKTATRLDLFPDDKHWRQSPWYEQPNFQDDSQNWSLNTSTSDYYSRRATNTVPGRISRTGSGATARTTHSAHSAVSGNETLVPAPLRSRSNTASSQNTLATSTLRSRSNSNASTAPVRPANRPPTMSFEEVPPVPQLPPMPRTPTHRQSPSVQSYVSGYYEHSYSRRDTTVDPFGDRDSYLPAMPQVSPLYIVNGDIEGGKF</sequence>
<evidence type="ECO:0000256" key="2">
    <source>
        <dbReference type="SAM" id="Phobius"/>
    </source>
</evidence>
<feature type="compositionally biased region" description="Polar residues" evidence="1">
    <location>
        <begin position="333"/>
        <end position="359"/>
    </location>
</feature>
<feature type="region of interest" description="Disordered" evidence="1">
    <location>
        <begin position="293"/>
        <end position="375"/>
    </location>
</feature>
<feature type="transmembrane region" description="Helical" evidence="2">
    <location>
        <begin position="46"/>
        <end position="69"/>
    </location>
</feature>
<name>A0A6A6U6E6_9PEZI</name>
<evidence type="ECO:0000313" key="4">
    <source>
        <dbReference type="Proteomes" id="UP000799302"/>
    </source>
</evidence>
<dbReference type="AlphaFoldDB" id="A0A6A6U6E6"/>
<feature type="region of interest" description="Disordered" evidence="1">
    <location>
        <begin position="212"/>
        <end position="234"/>
    </location>
</feature>